<comment type="caution">
    <text evidence="1">The sequence shown here is derived from an EMBL/GenBank/DDBJ whole genome shotgun (WGS) entry which is preliminary data.</text>
</comment>
<dbReference type="AlphaFoldDB" id="A0A1E7Z8N8"/>
<evidence type="ECO:0000313" key="2">
    <source>
        <dbReference type="Proteomes" id="UP000175691"/>
    </source>
</evidence>
<dbReference type="Proteomes" id="UP000175691">
    <property type="component" value="Unassembled WGS sequence"/>
</dbReference>
<proteinExistence type="predicted"/>
<evidence type="ECO:0008006" key="3">
    <source>
        <dbReference type="Google" id="ProtNLM"/>
    </source>
</evidence>
<dbReference type="EMBL" id="MDHN01000034">
    <property type="protein sequence ID" value="OFC69890.1"/>
    <property type="molecule type" value="Genomic_DNA"/>
</dbReference>
<keyword evidence="2" id="KW-1185">Reference proteome</keyword>
<name>A0A1E7Z8N8_9ALTE</name>
<evidence type="ECO:0000313" key="1">
    <source>
        <dbReference type="EMBL" id="OFC69890.1"/>
    </source>
</evidence>
<sequence length="392" mass="44490">MVVTTMLTPCASMASEDSSIEFSGFARVVAGYLDTDQAYFEGYEDELTFTEKSLVGFQADYAVTDEISLSGQLLLHSDSQHQSGLEWLYLSYDPNPDWQLKVGRLRTPYLKYSDVFDVGYAYPWISPPRQLYGSYLFFPRYEGANLRYRFNIDQVYIDVEAYYGEFSDDIDANGAKFHIDANDMYGGIVEVNYNGWQLRGASFLVDKIRAGAEGIETLTSALDQAGFADLANFFTINGSTEAYIFGLTYDSLDWVLSAEYVDVASTITILAGIENYYFTVGRYFGEYQFLVTYAKANQELTFFENTIPLGVDPRLDQLYFGIEEVNSQFPTDELNSVTLTGRWDFRPNMAFKAEVSFLNGYNGKSSMFELKADAEGFDRKAVLYQFGVEWVF</sequence>
<organism evidence="1 2">
    <name type="scientific">Alteromonas confluentis</name>
    <dbReference type="NCBI Taxonomy" id="1656094"/>
    <lineage>
        <taxon>Bacteria</taxon>
        <taxon>Pseudomonadati</taxon>
        <taxon>Pseudomonadota</taxon>
        <taxon>Gammaproteobacteria</taxon>
        <taxon>Alteromonadales</taxon>
        <taxon>Alteromonadaceae</taxon>
        <taxon>Alteromonas/Salinimonas group</taxon>
        <taxon>Alteromonas</taxon>
    </lineage>
</organism>
<dbReference type="STRING" id="1656094.BFC18_00340"/>
<protein>
    <recommendedName>
        <fullName evidence="3">Porin domain-containing protein</fullName>
    </recommendedName>
</protein>
<accession>A0A1E7Z8N8</accession>
<gene>
    <name evidence="1" type="ORF">BFC18_00340</name>
</gene>
<reference evidence="1 2" key="1">
    <citation type="submission" date="2016-08" db="EMBL/GenBank/DDBJ databases">
        <authorList>
            <person name="Seilhamer J.J."/>
        </authorList>
    </citation>
    <scope>NUCLEOTIDE SEQUENCE [LARGE SCALE GENOMIC DNA]</scope>
    <source>
        <strain evidence="1 2">KCTC 42603</strain>
    </source>
</reference>
<dbReference type="SUPFAM" id="SSF56935">
    <property type="entry name" value="Porins"/>
    <property type="match status" value="1"/>
</dbReference>